<evidence type="ECO:0000256" key="1">
    <source>
        <dbReference type="SAM" id="MobiDB-lite"/>
    </source>
</evidence>
<dbReference type="GeneID" id="76462792"/>
<evidence type="ECO:0000313" key="4">
    <source>
        <dbReference type="Proteomes" id="UP000000374"/>
    </source>
</evidence>
<dbReference type="InterPro" id="IPR036457">
    <property type="entry name" value="PPM-type-like_dom_sf"/>
</dbReference>
<evidence type="ECO:0000313" key="3">
    <source>
        <dbReference type="EMBL" id="ABM60188.1"/>
    </source>
</evidence>
<gene>
    <name evidence="3" type="ordered locus">Veis_4487</name>
</gene>
<dbReference type="KEGG" id="vei:Veis_4487"/>
<dbReference type="EMBL" id="CP000542">
    <property type="protein sequence ID" value="ABM60188.1"/>
    <property type="molecule type" value="Genomic_DNA"/>
</dbReference>
<protein>
    <submittedName>
        <fullName evidence="3">Protein phosphatase 2C domain protein</fullName>
    </submittedName>
</protein>
<dbReference type="SMART" id="SM00332">
    <property type="entry name" value="PP2Cc"/>
    <property type="match status" value="1"/>
</dbReference>
<dbReference type="SMART" id="SM00331">
    <property type="entry name" value="PP2C_SIG"/>
    <property type="match status" value="1"/>
</dbReference>
<dbReference type="SUPFAM" id="SSF81606">
    <property type="entry name" value="PP2C-like"/>
    <property type="match status" value="1"/>
</dbReference>
<organism evidence="3 4">
    <name type="scientific">Verminephrobacter eiseniae (strain EF01-2)</name>
    <dbReference type="NCBI Taxonomy" id="391735"/>
    <lineage>
        <taxon>Bacteria</taxon>
        <taxon>Pseudomonadati</taxon>
        <taxon>Pseudomonadota</taxon>
        <taxon>Betaproteobacteria</taxon>
        <taxon>Burkholderiales</taxon>
        <taxon>Comamonadaceae</taxon>
        <taxon>Verminephrobacter</taxon>
    </lineage>
</organism>
<proteinExistence type="predicted"/>
<dbReference type="Proteomes" id="UP000000374">
    <property type="component" value="Chromosome"/>
</dbReference>
<name>A1WRD1_VEREI</name>
<dbReference type="eggNOG" id="COG0631">
    <property type="taxonomic scope" value="Bacteria"/>
</dbReference>
<feature type="region of interest" description="Disordered" evidence="1">
    <location>
        <begin position="257"/>
        <end position="276"/>
    </location>
</feature>
<sequence>MSKTYRLTASTAIHKGDREHQQDQVTLIAHARHKGCVLAVVADGMGGRSGGRKASDQVMMTARQLFERYSPDTDDPLDLLARIVQESHIVIRLTAISSEQEPHSTIAAFLINPQGDCHWMHAGDSRIYHFRGAELAFRTCDHSYVQELVSRGELTEEQANDHPQSNILIHCLGADSDPPLTSHLIAQLQPGDALLACSDGVWHYFTTAELAAVVDALSPREATQILIEKARTRARGDGDNLSLVIVKIEARQEEETIPASLPPLAAHEGPSPVRTG</sequence>
<dbReference type="HOGENOM" id="CLU_034545_5_0_4"/>
<dbReference type="Gene3D" id="3.60.40.10">
    <property type="entry name" value="PPM-type phosphatase domain"/>
    <property type="match status" value="1"/>
</dbReference>
<dbReference type="PROSITE" id="PS51746">
    <property type="entry name" value="PPM_2"/>
    <property type="match status" value="1"/>
</dbReference>
<dbReference type="OrthoDB" id="9801841at2"/>
<dbReference type="CDD" id="cd00143">
    <property type="entry name" value="PP2Cc"/>
    <property type="match status" value="1"/>
</dbReference>
<feature type="domain" description="PPM-type phosphatase" evidence="2">
    <location>
        <begin position="6"/>
        <end position="248"/>
    </location>
</feature>
<dbReference type="RefSeq" id="WP_011812172.1">
    <property type="nucleotide sequence ID" value="NC_008786.1"/>
</dbReference>
<accession>A1WRD1</accession>
<dbReference type="Pfam" id="PF13672">
    <property type="entry name" value="PP2C_2"/>
    <property type="match status" value="1"/>
</dbReference>
<dbReference type="AlphaFoldDB" id="A1WRD1"/>
<reference evidence="4" key="1">
    <citation type="submission" date="2006-12" db="EMBL/GenBank/DDBJ databases">
        <title>Complete sequence of chromosome 1 of Verminephrobacter eiseniae EF01-2.</title>
        <authorList>
            <person name="Copeland A."/>
            <person name="Lucas S."/>
            <person name="Lapidus A."/>
            <person name="Barry K."/>
            <person name="Detter J.C."/>
            <person name="Glavina del Rio T."/>
            <person name="Dalin E."/>
            <person name="Tice H."/>
            <person name="Pitluck S."/>
            <person name="Chertkov O."/>
            <person name="Brettin T."/>
            <person name="Bruce D."/>
            <person name="Han C."/>
            <person name="Tapia R."/>
            <person name="Gilna P."/>
            <person name="Schmutz J."/>
            <person name="Larimer F."/>
            <person name="Land M."/>
            <person name="Hauser L."/>
            <person name="Kyrpides N."/>
            <person name="Kim E."/>
            <person name="Stahl D."/>
            <person name="Richardson P."/>
        </authorList>
    </citation>
    <scope>NUCLEOTIDE SEQUENCE [LARGE SCALE GENOMIC DNA]</scope>
    <source>
        <strain evidence="4">EF01-2</strain>
    </source>
</reference>
<keyword evidence="4" id="KW-1185">Reference proteome</keyword>
<evidence type="ECO:0000259" key="2">
    <source>
        <dbReference type="PROSITE" id="PS51746"/>
    </source>
</evidence>
<dbReference type="InterPro" id="IPR001932">
    <property type="entry name" value="PPM-type_phosphatase-like_dom"/>
</dbReference>
<dbReference type="STRING" id="391735.Veis_4487"/>